<dbReference type="Proteomes" id="UP000176504">
    <property type="component" value="Unassembled WGS sequence"/>
</dbReference>
<keyword evidence="1" id="KW-0812">Transmembrane</keyword>
<keyword evidence="1" id="KW-0472">Membrane</keyword>
<reference evidence="2 3" key="1">
    <citation type="journal article" date="2016" name="Nat. Commun.">
        <title>Thousands of microbial genomes shed light on interconnected biogeochemical processes in an aquifer system.</title>
        <authorList>
            <person name="Anantharaman K."/>
            <person name="Brown C.T."/>
            <person name="Hug L.A."/>
            <person name="Sharon I."/>
            <person name="Castelle C.J."/>
            <person name="Probst A.J."/>
            <person name="Thomas B.C."/>
            <person name="Singh A."/>
            <person name="Wilkins M.J."/>
            <person name="Karaoz U."/>
            <person name="Brodie E.L."/>
            <person name="Williams K.H."/>
            <person name="Hubbard S.S."/>
            <person name="Banfield J.F."/>
        </authorList>
    </citation>
    <scope>NUCLEOTIDE SEQUENCE [LARGE SCALE GENOMIC DNA]</scope>
</reference>
<evidence type="ECO:0008006" key="4">
    <source>
        <dbReference type="Google" id="ProtNLM"/>
    </source>
</evidence>
<name>A0A1F4VCJ1_UNCKA</name>
<sequence>MGESKFWKPKGFSFNFNNLKALFTPKPKGVPQTLLRKPLFGMSEEASQRFYKKLSIYGGAFLAVAAVIGIILFIFVIKPSYAVIAQVNKIKEDKALLEKEFKLQDVEKIKEALNQLRVDILDLRKVRDGNFPWAKSFAPTKDYFSDSEHFINAGVYAIDAISEFVVVAEPFADAAGFKLKKESEIIDPNAGSGLADAFALWVKVMPEVAEKMDGVIEKADKVGEELLQVDAKRYPENFKGVPIRSNIEASQQYLAKASEFGPDIKAALTIVPPLLGVGQEKRYAIIMQNNAELRATGGFWTNFATFRVRDGKLNSDFTSNDMYSIDDYIALTDTPYTQPWPAPLPPYREYLKVEHTWGRDANYYPDYPTSVDYWMKFYRQAAWAGHPSAKPLNGVFAIDTNVVSELLKVTGPVTLNGFTYDSNNVTLELEKLASLSLREQAGRKKVLGDLMEEMLLNMYKADKNLWPKFTEAAVKLATEKHILVYVFDDPKASELLEKYNFSGRIVNYDKGDYSYVVSTNLGGDKTNIFVTKEVSHKIYQDGGKWMHDVVINYKYGQPMPGYEPLVKVYRDWVRVYAPAGSSLVSTEGSDGSTEADKGEERGKVYFAGHITLPPNESKTITFKYEIPSSLLKDKLYYLYLQKQPGTNNDKHIVTLNGKSQTVELLTDKELLFRL</sequence>
<dbReference type="InterPro" id="IPR025101">
    <property type="entry name" value="DUF4012"/>
</dbReference>
<gene>
    <name evidence="2" type="ORF">A3A78_03165</name>
</gene>
<feature type="transmembrane region" description="Helical" evidence="1">
    <location>
        <begin position="54"/>
        <end position="77"/>
    </location>
</feature>
<dbReference type="AlphaFoldDB" id="A0A1F4VCJ1"/>
<comment type="caution">
    <text evidence="2">The sequence shown here is derived from an EMBL/GenBank/DDBJ whole genome shotgun (WGS) entry which is preliminary data.</text>
</comment>
<protein>
    <recommendedName>
        <fullName evidence="4">DUF4012 domain-containing protein</fullName>
    </recommendedName>
</protein>
<evidence type="ECO:0000313" key="3">
    <source>
        <dbReference type="Proteomes" id="UP000176504"/>
    </source>
</evidence>
<accession>A0A1F4VCJ1</accession>
<keyword evidence="1" id="KW-1133">Transmembrane helix</keyword>
<proteinExistence type="predicted"/>
<dbReference type="EMBL" id="MEVI01000003">
    <property type="protein sequence ID" value="OGC54956.1"/>
    <property type="molecule type" value="Genomic_DNA"/>
</dbReference>
<dbReference type="Pfam" id="PF13196">
    <property type="entry name" value="DUF4012"/>
    <property type="match status" value="1"/>
</dbReference>
<evidence type="ECO:0000313" key="2">
    <source>
        <dbReference type="EMBL" id="OGC54956.1"/>
    </source>
</evidence>
<organism evidence="2 3">
    <name type="scientific">candidate division WWE3 bacterium RIFCSPLOWO2_01_FULL_41_18</name>
    <dbReference type="NCBI Taxonomy" id="1802625"/>
    <lineage>
        <taxon>Bacteria</taxon>
        <taxon>Katanobacteria</taxon>
    </lineage>
</organism>
<evidence type="ECO:0000256" key="1">
    <source>
        <dbReference type="SAM" id="Phobius"/>
    </source>
</evidence>